<feature type="signal peptide" evidence="1">
    <location>
        <begin position="1"/>
        <end position="26"/>
    </location>
</feature>
<dbReference type="Proteomes" id="UP000585272">
    <property type="component" value="Unassembled WGS sequence"/>
</dbReference>
<comment type="caution">
    <text evidence="2">The sequence shown here is derived from an EMBL/GenBank/DDBJ whole genome shotgun (WGS) entry which is preliminary data.</text>
</comment>
<reference evidence="2 3" key="1">
    <citation type="submission" date="2020-08" db="EMBL/GenBank/DDBJ databases">
        <title>Genomic Encyclopedia of Archaeal and Bacterial Type Strains, Phase II (KMG-II): from individual species to whole genera.</title>
        <authorList>
            <person name="Goeker M."/>
        </authorList>
    </citation>
    <scope>NUCLEOTIDE SEQUENCE [LARGE SCALE GENOMIC DNA]</scope>
    <source>
        <strain evidence="2 3">DSM 23288</strain>
    </source>
</reference>
<sequence length="97" mass="10162">MKLRHCIVGLASAAALSLGTAGTAAAGGTPAFTCVANQSNVYLYGDGPGIGPVDWILHTGQAFHGHYTVVHSGVFWSFGHTDGNSSDMWVRTNQLRC</sequence>
<accession>A0A840IAU8</accession>
<dbReference type="RefSeq" id="WP_183339483.1">
    <property type="nucleotide sequence ID" value="NZ_JACHNU010000001.1"/>
</dbReference>
<organism evidence="2 3">
    <name type="scientific">Conexibacter arvalis</name>
    <dbReference type="NCBI Taxonomy" id="912552"/>
    <lineage>
        <taxon>Bacteria</taxon>
        <taxon>Bacillati</taxon>
        <taxon>Actinomycetota</taxon>
        <taxon>Thermoleophilia</taxon>
        <taxon>Solirubrobacterales</taxon>
        <taxon>Conexibacteraceae</taxon>
        <taxon>Conexibacter</taxon>
    </lineage>
</organism>
<dbReference type="AlphaFoldDB" id="A0A840IAU8"/>
<proteinExistence type="predicted"/>
<keyword evidence="3" id="KW-1185">Reference proteome</keyword>
<feature type="chain" id="PRO_5032345054" evidence="1">
    <location>
        <begin position="27"/>
        <end position="97"/>
    </location>
</feature>
<gene>
    <name evidence="2" type="ORF">BDZ31_000946</name>
</gene>
<evidence type="ECO:0000313" key="2">
    <source>
        <dbReference type="EMBL" id="MBB4661373.1"/>
    </source>
</evidence>
<dbReference type="EMBL" id="JACHNU010000001">
    <property type="protein sequence ID" value="MBB4661373.1"/>
    <property type="molecule type" value="Genomic_DNA"/>
</dbReference>
<protein>
    <submittedName>
        <fullName evidence="2">Uncharacterized protein</fullName>
    </submittedName>
</protein>
<name>A0A840IAU8_9ACTN</name>
<evidence type="ECO:0000256" key="1">
    <source>
        <dbReference type="SAM" id="SignalP"/>
    </source>
</evidence>
<evidence type="ECO:0000313" key="3">
    <source>
        <dbReference type="Proteomes" id="UP000585272"/>
    </source>
</evidence>
<keyword evidence="1" id="KW-0732">Signal</keyword>